<protein>
    <recommendedName>
        <fullName evidence="3">ACT domain-containing protein</fullName>
    </recommendedName>
</protein>
<keyword evidence="2" id="KW-1185">Reference proteome</keyword>
<proteinExistence type="predicted"/>
<accession>F0QSK4</accession>
<dbReference type="eggNOG" id="arCOG01806">
    <property type="taxonomic scope" value="Archaea"/>
</dbReference>
<evidence type="ECO:0008006" key="3">
    <source>
        <dbReference type="Google" id="ProtNLM"/>
    </source>
</evidence>
<dbReference type="KEGG" id="vmo:VMUT_1316"/>
<reference evidence="1 2" key="1">
    <citation type="journal article" date="2011" name="J. Bacteriol.">
        <title>Complete genome sequence of 'Vulcanisaeta moutnovskia' strain 768-28, a novel member of the hyperthermophilic crenarchaeal genus vulcanisaeta.</title>
        <authorList>
            <person name="Gumerov V.M."/>
            <person name="Mardanov A.V."/>
            <person name="Beletsky A.V."/>
            <person name="Prokofeva M.I."/>
            <person name="Bonch-Osmolovskaya E.A."/>
            <person name="Ravin N.V."/>
            <person name="Skryabin K.G."/>
        </authorList>
    </citation>
    <scope>NUCLEOTIDE SEQUENCE [LARGE SCALE GENOMIC DNA]</scope>
    <source>
        <strain evidence="1 2">768-28</strain>
    </source>
</reference>
<dbReference type="EMBL" id="CP002529">
    <property type="protein sequence ID" value="ADY01521.1"/>
    <property type="molecule type" value="Genomic_DNA"/>
</dbReference>
<dbReference type="OrthoDB" id="25883at2157"/>
<dbReference type="HOGENOM" id="CLU_1178092_0_0_2"/>
<sequence length="223" mass="25037">MSRGLSIQQAVRIIIEENPLYVTLLSSGLVNLSALARNIKPLVDTMIGKDTKVFTIVKALERISMNYKLVNEYPDIVKALSMAEIITYSGMGEVEIPLTEENMDKVAKLRDLLTAAKVQFIILNDGNKIHVIAPLMYIASICNQAKVEEYGMVRIMFAEKAPVGIVTFLVQVMKSNQITAKHVLRYDNDIYIVVDREKTPLLLDIIEKIRVTATLQSIQLSKQ</sequence>
<dbReference type="Proteomes" id="UP000007485">
    <property type="component" value="Chromosome"/>
</dbReference>
<organism evidence="1 2">
    <name type="scientific">Vulcanisaeta moutnovskia (strain 768-28)</name>
    <dbReference type="NCBI Taxonomy" id="985053"/>
    <lineage>
        <taxon>Archaea</taxon>
        <taxon>Thermoproteota</taxon>
        <taxon>Thermoprotei</taxon>
        <taxon>Thermoproteales</taxon>
        <taxon>Thermoproteaceae</taxon>
        <taxon>Vulcanisaeta</taxon>
    </lineage>
</organism>
<name>F0QSK4_VULM7</name>
<dbReference type="GeneID" id="10288968"/>
<gene>
    <name evidence="1" type="ordered locus">VMUT_1316</name>
</gene>
<dbReference type="STRING" id="985053.VMUT_1316"/>
<evidence type="ECO:0000313" key="2">
    <source>
        <dbReference type="Proteomes" id="UP000007485"/>
    </source>
</evidence>
<evidence type="ECO:0000313" key="1">
    <source>
        <dbReference type="EMBL" id="ADY01521.1"/>
    </source>
</evidence>
<dbReference type="RefSeq" id="WP_013604683.1">
    <property type="nucleotide sequence ID" value="NC_015151.1"/>
</dbReference>
<dbReference type="AlphaFoldDB" id="F0QSK4"/>